<reference evidence="4" key="1">
    <citation type="submission" date="2022-07" db="EMBL/GenBank/DDBJ databases">
        <title>Fungi with potential for degradation of polypropylene.</title>
        <authorList>
            <person name="Gostincar C."/>
        </authorList>
    </citation>
    <scope>NUCLEOTIDE SEQUENCE</scope>
    <source>
        <strain evidence="4">EXF-13308</strain>
    </source>
</reference>
<evidence type="ECO:0000313" key="4">
    <source>
        <dbReference type="EMBL" id="KAJ9144477.1"/>
    </source>
</evidence>
<dbReference type="PANTHER" id="PTHR11820:SF112">
    <property type="entry name" value="FUMARYLACETOACETATE HYDROLASE FAMILY PROTEIN (AFU_ORTHOLOGUE AFUA_1G02370)-RELATED"/>
    <property type="match status" value="1"/>
</dbReference>
<evidence type="ECO:0000313" key="5">
    <source>
        <dbReference type="Proteomes" id="UP001174694"/>
    </source>
</evidence>
<dbReference type="Pfam" id="PF01557">
    <property type="entry name" value="FAA_hydrolase"/>
    <property type="match status" value="1"/>
</dbReference>
<evidence type="ECO:0000256" key="2">
    <source>
        <dbReference type="ARBA" id="ARBA00022723"/>
    </source>
</evidence>
<dbReference type="SUPFAM" id="SSF56529">
    <property type="entry name" value="FAH"/>
    <property type="match status" value="1"/>
</dbReference>
<evidence type="ECO:0000259" key="3">
    <source>
        <dbReference type="Pfam" id="PF01557"/>
    </source>
</evidence>
<dbReference type="PANTHER" id="PTHR11820">
    <property type="entry name" value="ACYLPYRUVASE"/>
    <property type="match status" value="1"/>
</dbReference>
<accession>A0AA38VQ30</accession>
<proteinExistence type="inferred from homology"/>
<gene>
    <name evidence="4" type="ORF">NKR23_g5985</name>
</gene>
<dbReference type="AlphaFoldDB" id="A0AA38VQ30"/>
<keyword evidence="4" id="KW-0378">Hydrolase</keyword>
<dbReference type="GO" id="GO:0016787">
    <property type="term" value="F:hydrolase activity"/>
    <property type="evidence" value="ECO:0007669"/>
    <property type="project" value="UniProtKB-KW"/>
</dbReference>
<dbReference type="GO" id="GO:0050163">
    <property type="term" value="F:oxaloacetate tautomerase activity"/>
    <property type="evidence" value="ECO:0007669"/>
    <property type="project" value="UniProtKB-ARBA"/>
</dbReference>
<dbReference type="InterPro" id="IPR011234">
    <property type="entry name" value="Fumarylacetoacetase-like_C"/>
</dbReference>
<organism evidence="4 5">
    <name type="scientific">Pleurostoma richardsiae</name>
    <dbReference type="NCBI Taxonomy" id="41990"/>
    <lineage>
        <taxon>Eukaryota</taxon>
        <taxon>Fungi</taxon>
        <taxon>Dikarya</taxon>
        <taxon>Ascomycota</taxon>
        <taxon>Pezizomycotina</taxon>
        <taxon>Sordariomycetes</taxon>
        <taxon>Sordariomycetidae</taxon>
        <taxon>Calosphaeriales</taxon>
        <taxon>Pleurostomataceae</taxon>
        <taxon>Pleurostoma</taxon>
    </lineage>
</organism>
<dbReference type="Proteomes" id="UP001174694">
    <property type="component" value="Unassembled WGS sequence"/>
</dbReference>
<dbReference type="InterPro" id="IPR036663">
    <property type="entry name" value="Fumarylacetoacetase_C_sf"/>
</dbReference>
<keyword evidence="2" id="KW-0479">Metal-binding</keyword>
<comment type="similarity">
    <text evidence="1">Belongs to the FAH family.</text>
</comment>
<keyword evidence="5" id="KW-1185">Reference proteome</keyword>
<dbReference type="GO" id="GO:0046872">
    <property type="term" value="F:metal ion binding"/>
    <property type="evidence" value="ECO:0007669"/>
    <property type="project" value="UniProtKB-KW"/>
</dbReference>
<feature type="domain" description="Fumarylacetoacetase-like C-terminal" evidence="3">
    <location>
        <begin position="68"/>
        <end position="273"/>
    </location>
</feature>
<dbReference type="FunFam" id="3.90.850.10:FF:000002">
    <property type="entry name" value="2-hydroxyhepta-2,4-diene-1,7-dioate isomerase"/>
    <property type="match status" value="1"/>
</dbReference>
<dbReference type="Gene3D" id="3.90.850.10">
    <property type="entry name" value="Fumarylacetoacetase-like, C-terminal domain"/>
    <property type="match status" value="1"/>
</dbReference>
<dbReference type="GO" id="GO:0006107">
    <property type="term" value="P:oxaloacetate metabolic process"/>
    <property type="evidence" value="ECO:0007669"/>
    <property type="project" value="UniProtKB-ARBA"/>
</dbReference>
<evidence type="ECO:0000256" key="1">
    <source>
        <dbReference type="ARBA" id="ARBA00010211"/>
    </source>
</evidence>
<name>A0AA38VQ30_9PEZI</name>
<comment type="caution">
    <text evidence="4">The sequence shown here is derived from an EMBL/GenBank/DDBJ whole genome shotgun (WGS) entry which is preliminary data.</text>
</comment>
<protein>
    <submittedName>
        <fullName evidence="4">Fumarylacetoacetate hydrolase</fullName>
    </submittedName>
</protein>
<sequence length="279" mass="30580">MSFDRLIRFIDVNGVERYGNVEDDVPVDDLVGKTVHVVAGLLSSALHTLPETAQVAKIICPLPSTPIILCAGVNYKSHANETKFSPPKKPVLFATPPDRLTGPLDDIKIHPDAQELLDYEGELGIVIGKDGYDISEEDALDYVLGYTISNDVSARNLHAVDMSGYQMGYAKSFDHFGPTGPYLVSPRLVPDPQILDLTTRVNGELRQSSNTYQMIWSCRQLIAFASRGRTLRRGTLIMTGTPEGVGWHSGGCLKDGDVVEVTIRGFGSIKNRMVFSKDN</sequence>
<dbReference type="EMBL" id="JANBVO010000016">
    <property type="protein sequence ID" value="KAJ9144477.1"/>
    <property type="molecule type" value="Genomic_DNA"/>
</dbReference>